<dbReference type="InterPro" id="IPR037104">
    <property type="entry name" value="Annexin_sf"/>
</dbReference>
<feature type="non-terminal residue" evidence="6">
    <location>
        <position position="549"/>
    </location>
</feature>
<evidence type="ECO:0000256" key="2">
    <source>
        <dbReference type="ARBA" id="ARBA00008315"/>
    </source>
</evidence>
<dbReference type="GO" id="GO:0012506">
    <property type="term" value="C:vesicle membrane"/>
    <property type="evidence" value="ECO:0007669"/>
    <property type="project" value="TreeGrafter"/>
</dbReference>
<dbReference type="OrthoDB" id="2163395at2759"/>
<dbReference type="InterPro" id="IPR018502">
    <property type="entry name" value="Annexin_repeat"/>
</dbReference>
<evidence type="ECO:0000256" key="5">
    <source>
        <dbReference type="SAM" id="MobiDB-lite"/>
    </source>
</evidence>
<dbReference type="GO" id="GO:0005886">
    <property type="term" value="C:plasma membrane"/>
    <property type="evidence" value="ECO:0007669"/>
    <property type="project" value="TreeGrafter"/>
</dbReference>
<dbReference type="GO" id="GO:0005544">
    <property type="term" value="F:calcium-dependent phospholipid binding"/>
    <property type="evidence" value="ECO:0007669"/>
    <property type="project" value="InterPro"/>
</dbReference>
<dbReference type="Gene3D" id="1.10.220.10">
    <property type="entry name" value="Annexin"/>
    <property type="match status" value="4"/>
</dbReference>
<dbReference type="EnsemblMetazoa" id="CapteT214127">
    <property type="protein sequence ID" value="CapteP214127"/>
    <property type="gene ID" value="CapteG214127"/>
</dbReference>
<evidence type="ECO:0000256" key="3">
    <source>
        <dbReference type="ARBA" id="ARBA00022737"/>
    </source>
</evidence>
<dbReference type="EMBL" id="AMQN01000323">
    <property type="status" value="NOT_ANNOTATED_CDS"/>
    <property type="molecule type" value="Genomic_DNA"/>
</dbReference>
<dbReference type="HOGENOM" id="CLU_496599_0_0_1"/>
<evidence type="ECO:0000256" key="1">
    <source>
        <dbReference type="ARBA" id="ARBA00007831"/>
    </source>
</evidence>
<dbReference type="OMA" id="CAMYMAE"/>
<dbReference type="GO" id="GO:0005634">
    <property type="term" value="C:nucleus"/>
    <property type="evidence" value="ECO:0007669"/>
    <property type="project" value="TreeGrafter"/>
</dbReference>
<comment type="similarity">
    <text evidence="2">Belongs to the CFAP97 family.</text>
</comment>
<dbReference type="GO" id="GO:0001786">
    <property type="term" value="F:phosphatidylserine binding"/>
    <property type="evidence" value="ECO:0007669"/>
    <property type="project" value="TreeGrafter"/>
</dbReference>
<dbReference type="PROSITE" id="PS51897">
    <property type="entry name" value="ANNEXIN_2"/>
    <property type="match status" value="1"/>
</dbReference>
<organism evidence="6">
    <name type="scientific">Capitella teleta</name>
    <name type="common">Polychaete worm</name>
    <dbReference type="NCBI Taxonomy" id="283909"/>
    <lineage>
        <taxon>Eukaryota</taxon>
        <taxon>Metazoa</taxon>
        <taxon>Spiralia</taxon>
        <taxon>Lophotrochozoa</taxon>
        <taxon>Annelida</taxon>
        <taxon>Polychaeta</taxon>
        <taxon>Sedentaria</taxon>
        <taxon>Scolecida</taxon>
        <taxon>Capitellidae</taxon>
        <taxon>Capitella</taxon>
    </lineage>
</organism>
<evidence type="ECO:0000256" key="4">
    <source>
        <dbReference type="ARBA" id="ARBA00023216"/>
    </source>
</evidence>
<keyword evidence="4" id="KW-0041">Annexin</keyword>
<dbReference type="PANTHER" id="PTHR10502">
    <property type="entry name" value="ANNEXIN"/>
    <property type="match status" value="1"/>
</dbReference>
<name>R7TRM6_CAPTE</name>
<comment type="similarity">
    <text evidence="1">Belongs to the annexin family.</text>
</comment>
<dbReference type="SUPFAM" id="SSF47874">
    <property type="entry name" value="Annexin"/>
    <property type="match status" value="1"/>
</dbReference>
<sequence>MPVGGPGGFSSASKLLQKKWEDRQYKQHVQKIAAIKPLVDNGQPKKLPHLVVRLKKVQKDEEQQEKIDRENHLLLDKMTHIMRHKGSVDHWNDHYYKKGLHQHYREKEQERIHEENLGIAKRLGKVRPIYDLTDWENSYIKHEYYLDLWANATKENLMQRSSRNHNGHYYNEAYEGSRSRSKNGFLPNIHSREGAHSDRSTSQKRGSTVTKLPKIKRDKDKMVAPYDCYAEVLGAIAEQDAKLLFKASKQLVEGDQAILQSLIKRSHPQRMATKRKFEEMYDMDLETELKGGLDREYGPLVEAVLTEREDADSSEINRAVRSNDTASLTEILCTRNSTALSSIQKSYEKKYSIPLNDDIESSIKNEESRIFILALLNGQNSPKGELNEEKAEEDAQKIHNAGKGRFQKKGEFLNTVNASSLPQIKAIFAAYPEVSGGKDLPKVMQEHRANRDFVSAVDTMSNCMGNSANYHADKMHGMLKAGQTRQLTSLLLARAEIDLPEIRKAYKKKHGIDLTEDLQAKGGKEVGPLMAQIALKQPPGGAGREPVGK</sequence>
<reference evidence="6 8" key="2">
    <citation type="journal article" date="2013" name="Nature">
        <title>Insights into bilaterian evolution from three spiralian genomes.</title>
        <authorList>
            <person name="Simakov O."/>
            <person name="Marletaz F."/>
            <person name="Cho S.J."/>
            <person name="Edsinger-Gonzales E."/>
            <person name="Havlak P."/>
            <person name="Hellsten U."/>
            <person name="Kuo D.H."/>
            <person name="Larsson T."/>
            <person name="Lv J."/>
            <person name="Arendt D."/>
            <person name="Savage R."/>
            <person name="Osoegawa K."/>
            <person name="de Jong P."/>
            <person name="Grimwood J."/>
            <person name="Chapman J.A."/>
            <person name="Shapiro H."/>
            <person name="Aerts A."/>
            <person name="Otillar R.P."/>
            <person name="Terry A.Y."/>
            <person name="Boore J.L."/>
            <person name="Grigoriev I.V."/>
            <person name="Lindberg D.R."/>
            <person name="Seaver E.C."/>
            <person name="Weisblat D.A."/>
            <person name="Putnam N.H."/>
            <person name="Rokhsar D.S."/>
        </authorList>
    </citation>
    <scope>NUCLEOTIDE SEQUENCE</scope>
    <source>
        <strain evidence="6 8">I ESC-2004</strain>
    </source>
</reference>
<keyword evidence="3" id="KW-0677">Repeat</keyword>
<dbReference type="GO" id="GO:0005737">
    <property type="term" value="C:cytoplasm"/>
    <property type="evidence" value="ECO:0007669"/>
    <property type="project" value="TreeGrafter"/>
</dbReference>
<gene>
    <name evidence="6" type="ORF">CAPTEDRAFT_214127</name>
</gene>
<evidence type="ECO:0000313" key="8">
    <source>
        <dbReference type="Proteomes" id="UP000014760"/>
    </source>
</evidence>
<evidence type="ECO:0008006" key="9">
    <source>
        <dbReference type="Google" id="ProtNLM"/>
    </source>
</evidence>
<dbReference type="Pfam" id="PF00191">
    <property type="entry name" value="Annexin"/>
    <property type="match status" value="2"/>
</dbReference>
<protein>
    <recommendedName>
        <fullName evidence="9">Annexin</fullName>
    </recommendedName>
</protein>
<evidence type="ECO:0000313" key="7">
    <source>
        <dbReference type="EnsemblMetazoa" id="CapteP214127"/>
    </source>
</evidence>
<dbReference type="EMBL" id="KB309537">
    <property type="protein sequence ID" value="ELT94151.1"/>
    <property type="molecule type" value="Genomic_DNA"/>
</dbReference>
<dbReference type="InterPro" id="IPR029488">
    <property type="entry name" value="Hmw/CFAP97"/>
</dbReference>
<reference evidence="7" key="3">
    <citation type="submission" date="2015-06" db="UniProtKB">
        <authorList>
            <consortium name="EnsemblMetazoa"/>
        </authorList>
    </citation>
    <scope>IDENTIFICATION</scope>
</reference>
<accession>R7TRM6</accession>
<dbReference type="EMBL" id="AMQN01000324">
    <property type="status" value="NOT_ANNOTATED_CDS"/>
    <property type="molecule type" value="Genomic_DNA"/>
</dbReference>
<proteinExistence type="inferred from homology"/>
<keyword evidence="8" id="KW-1185">Reference proteome</keyword>
<dbReference type="Pfam" id="PF13879">
    <property type="entry name" value="Hmw_CFAP97"/>
    <property type="match status" value="1"/>
</dbReference>
<feature type="compositionally biased region" description="Basic and acidic residues" evidence="5">
    <location>
        <begin position="190"/>
        <end position="201"/>
    </location>
</feature>
<reference evidence="8" key="1">
    <citation type="submission" date="2012-12" db="EMBL/GenBank/DDBJ databases">
        <authorList>
            <person name="Hellsten U."/>
            <person name="Grimwood J."/>
            <person name="Chapman J.A."/>
            <person name="Shapiro H."/>
            <person name="Aerts A."/>
            <person name="Otillar R.P."/>
            <person name="Terry A.Y."/>
            <person name="Boore J.L."/>
            <person name="Simakov O."/>
            <person name="Marletaz F."/>
            <person name="Cho S.-J."/>
            <person name="Edsinger-Gonzales E."/>
            <person name="Havlak P."/>
            <person name="Kuo D.-H."/>
            <person name="Larsson T."/>
            <person name="Lv J."/>
            <person name="Arendt D."/>
            <person name="Savage R."/>
            <person name="Osoegawa K."/>
            <person name="de Jong P."/>
            <person name="Lindberg D.R."/>
            <person name="Seaver E.C."/>
            <person name="Weisblat D.A."/>
            <person name="Putnam N.H."/>
            <person name="Grigoriev I.V."/>
            <person name="Rokhsar D.S."/>
        </authorList>
    </citation>
    <scope>NUCLEOTIDE SEQUENCE</scope>
    <source>
        <strain evidence="8">I ESC-2004</strain>
    </source>
</reference>
<dbReference type="PANTHER" id="PTHR10502:SF175">
    <property type="entry name" value="ANNEXIN A13"/>
    <property type="match status" value="1"/>
</dbReference>
<dbReference type="STRING" id="283909.R7TRM6"/>
<feature type="region of interest" description="Disordered" evidence="5">
    <location>
        <begin position="174"/>
        <end position="213"/>
    </location>
</feature>
<dbReference type="GO" id="GO:0005509">
    <property type="term" value="F:calcium ion binding"/>
    <property type="evidence" value="ECO:0007669"/>
    <property type="project" value="InterPro"/>
</dbReference>
<dbReference type="Proteomes" id="UP000014760">
    <property type="component" value="Unassembled WGS sequence"/>
</dbReference>
<dbReference type="AlphaFoldDB" id="R7TRM6"/>
<evidence type="ECO:0000313" key="6">
    <source>
        <dbReference type="EMBL" id="ELT94151.1"/>
    </source>
</evidence>